<evidence type="ECO:0000313" key="2">
    <source>
        <dbReference type="EMBL" id="QNR65118.1"/>
    </source>
</evidence>
<sequence length="83" mass="9812">MKKETWANTTYLSIEHDLDDLQKFFLSQELHNNHARPINLLRSIAKAKAFKQRVRWFFQEAMILLGIVIVLMFIEVALIVIQL</sequence>
<keyword evidence="1" id="KW-0472">Membrane</keyword>
<gene>
    <name evidence="2" type="ORF">IAQ67_14440</name>
</gene>
<dbReference type="EMBL" id="CP061172">
    <property type="protein sequence ID" value="QNR65118.1"/>
    <property type="molecule type" value="Genomic_DNA"/>
</dbReference>
<keyword evidence="1" id="KW-1133">Transmembrane helix</keyword>
<feature type="transmembrane region" description="Helical" evidence="1">
    <location>
        <begin position="61"/>
        <end position="81"/>
    </location>
</feature>
<dbReference type="Proteomes" id="UP000516384">
    <property type="component" value="Chromosome"/>
</dbReference>
<dbReference type="RefSeq" id="WP_190297028.1">
    <property type="nucleotide sequence ID" value="NZ_CP061172.1"/>
</dbReference>
<accession>A0A7H0Y210</accession>
<evidence type="ECO:0000313" key="3">
    <source>
        <dbReference type="Proteomes" id="UP000516384"/>
    </source>
</evidence>
<dbReference type="AlphaFoldDB" id="A0A7H0Y210"/>
<organism evidence="2 3">
    <name type="scientific">Paenibacillus peoriae</name>
    <dbReference type="NCBI Taxonomy" id="59893"/>
    <lineage>
        <taxon>Bacteria</taxon>
        <taxon>Bacillati</taxon>
        <taxon>Bacillota</taxon>
        <taxon>Bacilli</taxon>
        <taxon>Bacillales</taxon>
        <taxon>Paenibacillaceae</taxon>
        <taxon>Paenibacillus</taxon>
    </lineage>
</organism>
<name>A0A7H0Y210_9BACL</name>
<evidence type="ECO:0000256" key="1">
    <source>
        <dbReference type="SAM" id="Phobius"/>
    </source>
</evidence>
<protein>
    <submittedName>
        <fullName evidence="2">Uncharacterized protein</fullName>
    </submittedName>
</protein>
<keyword evidence="1" id="KW-0812">Transmembrane</keyword>
<proteinExistence type="predicted"/>
<reference evidence="2 3" key="1">
    <citation type="submission" date="2020-09" db="EMBL/GenBank/DDBJ databases">
        <title>Characterization of Paenibacillus peoriae strain ZF390 with broad-spectrum antimicrobial activity as a potential biocontrol agent.</title>
        <authorList>
            <person name="Li L."/>
            <person name="Zhao Y."/>
            <person name="Li B."/>
            <person name="Xie X."/>
        </authorList>
    </citation>
    <scope>NUCLEOTIDE SEQUENCE [LARGE SCALE GENOMIC DNA]</scope>
    <source>
        <strain evidence="2 3">ZF390</strain>
    </source>
</reference>